<feature type="region of interest" description="Disordered" evidence="1">
    <location>
        <begin position="319"/>
        <end position="357"/>
    </location>
</feature>
<dbReference type="InterPro" id="IPR028440">
    <property type="entry name" value="TRPS1"/>
</dbReference>
<feature type="compositionally biased region" description="Polar residues" evidence="1">
    <location>
        <begin position="699"/>
        <end position="709"/>
    </location>
</feature>
<name>A0A8C8CHQ3_ONCTS</name>
<feature type="compositionally biased region" description="Low complexity" evidence="1">
    <location>
        <begin position="40"/>
        <end position="50"/>
    </location>
</feature>
<protein>
    <recommendedName>
        <fullName evidence="2">C2H2-type domain-containing protein</fullName>
    </recommendedName>
</protein>
<feature type="compositionally biased region" description="Low complexity" evidence="1">
    <location>
        <begin position="685"/>
        <end position="698"/>
    </location>
</feature>
<dbReference type="PANTHER" id="PTHR47034">
    <property type="entry name" value="ZINC FINGER TRANSCRIPTION FACTOR TRPS1"/>
    <property type="match status" value="1"/>
</dbReference>
<feature type="domain" description="C2H2-type" evidence="2">
    <location>
        <begin position="398"/>
        <end position="423"/>
    </location>
</feature>
<dbReference type="Proteomes" id="UP000694402">
    <property type="component" value="Unassembled WGS sequence"/>
</dbReference>
<dbReference type="GO" id="GO:0000977">
    <property type="term" value="F:RNA polymerase II transcription regulatory region sequence-specific DNA binding"/>
    <property type="evidence" value="ECO:0007669"/>
    <property type="project" value="TreeGrafter"/>
</dbReference>
<proteinExistence type="predicted"/>
<accession>A0A8C8CHQ3</accession>
<dbReference type="InterPro" id="IPR013087">
    <property type="entry name" value="Znf_C2H2_type"/>
</dbReference>
<dbReference type="GO" id="GO:0003700">
    <property type="term" value="F:DNA-binding transcription factor activity"/>
    <property type="evidence" value="ECO:0007669"/>
    <property type="project" value="InterPro"/>
</dbReference>
<sequence length="903" mass="96501">MVRKKNPPLRSFGEPNGADGLLPAEPGRAHVPVTDDQEDPSSSPGSVSGSIEQDGGGGRGDGGAGTVPTVGSDTPGFNYPSHKKGGNVASFPCHEVTDSDLPALPSRAQPDGAVSLSPLRSEPDEGGGGQARSPAGELLLGERGRPGEGGGVEGVGVREGLLLLGVAPPSSPKLQDFKCNICGYGYYGNDPTDLIKHFRKYHLGLHNRTRQDAELDTKILALHNMVGFSPQSLHAKDATRPPSHAALTGVLQDAAGSTRLLLNGTYDVQVTLGGTFIGIGRKTPDCQGNTKYFRCKFCNFTYMGSSSLELEQHFLSAHPNKMKSHPPQLPNDDKPSDRRGNCVTRGGGAEGAEPGKWADRVAVRAEDDSVAGYSVPIRATDSPGWTGTDGGATAADYYWCKYCSFSCESPSSQRLLEHYEKRHNQPGGGGTREGSPAERERGSSKARDRERDPDRDLTPHSRRKDKTGMGGTPGATDPETVVTSYNCQFCDFRYSMNHGPEVIVVAPLLRHYQQAHSIHKCTIKHCPFCPRGLCSPEKHLGEISYPFACRKSACSHCARLLLQLSPQDISPSPRPSVTHLCDQCPYATSDIDLLLLHYDSAHATHGVLEVKPEEEGAETGRISAPKGPHGEHSCTKCHFITDVEEDIFRHYRRVHACCRCRHCSFTASDTSSLLDHFNTAHCQDSSASSHPSASSTTTNGCSATTPSTLSIKEESKGDLKLYSLVPPEGRAAEAGPGAEGGVKSEALDEKDTQGPKGWVEAREAQAQSHAAGLVWVPKERAGDILRGSPAQYPQGALHLLNAVAASQEQQHHQQKGGSAVLRDSPGLVFSLGGVDTKAFLSGQPQGGAEKPGHLVQQYSSPTEGKAAKEESQSLLRVSKLSTLSPSSPSLLFYFFHSTTHLCS</sequence>
<dbReference type="AlphaFoldDB" id="A0A8C8CHQ3"/>
<evidence type="ECO:0000313" key="4">
    <source>
        <dbReference type="Proteomes" id="UP000694402"/>
    </source>
</evidence>
<dbReference type="PANTHER" id="PTHR47034:SF1">
    <property type="entry name" value="ZINC FINGER TRANSCRIPTION FACTOR TRPS1"/>
    <property type="match status" value="1"/>
</dbReference>
<feature type="region of interest" description="Disordered" evidence="1">
    <location>
        <begin position="421"/>
        <end position="477"/>
    </location>
</feature>
<reference evidence="3" key="2">
    <citation type="submission" date="2025-09" db="UniProtKB">
        <authorList>
            <consortium name="Ensembl"/>
        </authorList>
    </citation>
    <scope>IDENTIFICATION</scope>
</reference>
<feature type="compositionally biased region" description="Basic and acidic residues" evidence="1">
    <location>
        <begin position="331"/>
        <end position="340"/>
    </location>
</feature>
<gene>
    <name evidence="3" type="primary">TRPS1</name>
</gene>
<feature type="domain" description="C2H2-type" evidence="2">
    <location>
        <begin position="658"/>
        <end position="681"/>
    </location>
</feature>
<evidence type="ECO:0000259" key="2">
    <source>
        <dbReference type="SMART" id="SM00355"/>
    </source>
</evidence>
<feature type="region of interest" description="Disordered" evidence="1">
    <location>
        <begin position="1"/>
        <end position="151"/>
    </location>
</feature>
<feature type="compositionally biased region" description="Gly residues" evidence="1">
    <location>
        <begin position="54"/>
        <end position="65"/>
    </location>
</feature>
<feature type="compositionally biased region" description="Basic and acidic residues" evidence="1">
    <location>
        <begin position="745"/>
        <end position="756"/>
    </location>
</feature>
<evidence type="ECO:0000256" key="1">
    <source>
        <dbReference type="SAM" id="MobiDB-lite"/>
    </source>
</evidence>
<feature type="domain" description="C2H2-type" evidence="2">
    <location>
        <begin position="293"/>
        <end position="318"/>
    </location>
</feature>
<reference evidence="3" key="1">
    <citation type="submission" date="2025-08" db="UniProtKB">
        <authorList>
            <consortium name="Ensembl"/>
        </authorList>
    </citation>
    <scope>IDENTIFICATION</scope>
</reference>
<feature type="domain" description="C2H2-type" evidence="2">
    <location>
        <begin position="579"/>
        <end position="602"/>
    </location>
</feature>
<dbReference type="GO" id="GO:0006357">
    <property type="term" value="P:regulation of transcription by RNA polymerase II"/>
    <property type="evidence" value="ECO:0007669"/>
    <property type="project" value="TreeGrafter"/>
</dbReference>
<feature type="compositionally biased region" description="Basic and acidic residues" evidence="1">
    <location>
        <begin position="435"/>
        <end position="459"/>
    </location>
</feature>
<dbReference type="GO" id="GO:0005634">
    <property type="term" value="C:nucleus"/>
    <property type="evidence" value="ECO:0007669"/>
    <property type="project" value="InterPro"/>
</dbReference>
<keyword evidence="4" id="KW-1185">Reference proteome</keyword>
<feature type="region of interest" description="Disordered" evidence="1">
    <location>
        <begin position="684"/>
        <end position="709"/>
    </location>
</feature>
<evidence type="ECO:0000313" key="3">
    <source>
        <dbReference type="Ensembl" id="ENSOTSP00005012255.2"/>
    </source>
</evidence>
<feature type="region of interest" description="Disordered" evidence="1">
    <location>
        <begin position="728"/>
        <end position="756"/>
    </location>
</feature>
<dbReference type="GeneTree" id="ENSGT00940000157893"/>
<feature type="domain" description="C2H2-type" evidence="2">
    <location>
        <begin position="177"/>
        <end position="202"/>
    </location>
</feature>
<feature type="region of interest" description="Disordered" evidence="1">
    <location>
        <begin position="841"/>
        <end position="866"/>
    </location>
</feature>
<organism evidence="3 4">
    <name type="scientific">Oncorhynchus tshawytscha</name>
    <name type="common">Chinook salmon</name>
    <name type="synonym">Salmo tshawytscha</name>
    <dbReference type="NCBI Taxonomy" id="74940"/>
    <lineage>
        <taxon>Eukaryota</taxon>
        <taxon>Metazoa</taxon>
        <taxon>Chordata</taxon>
        <taxon>Craniata</taxon>
        <taxon>Vertebrata</taxon>
        <taxon>Euteleostomi</taxon>
        <taxon>Actinopterygii</taxon>
        <taxon>Neopterygii</taxon>
        <taxon>Teleostei</taxon>
        <taxon>Protacanthopterygii</taxon>
        <taxon>Salmoniformes</taxon>
        <taxon>Salmonidae</taxon>
        <taxon>Salmoninae</taxon>
        <taxon>Oncorhynchus</taxon>
    </lineage>
</organism>
<dbReference type="Ensembl" id="ENSOTST00005013444.2">
    <property type="protein sequence ID" value="ENSOTSP00005012255.2"/>
    <property type="gene ID" value="ENSOTSG00005006357.2"/>
</dbReference>
<dbReference type="SMART" id="SM00355">
    <property type="entry name" value="ZnF_C2H2"/>
    <property type="match status" value="6"/>
</dbReference>
<feature type="domain" description="C2H2-type" evidence="2">
    <location>
        <begin position="632"/>
        <end position="655"/>
    </location>
</feature>